<feature type="domain" description="C2HC/C3H-type" evidence="6">
    <location>
        <begin position="27"/>
        <end position="56"/>
    </location>
</feature>
<evidence type="ECO:0000256" key="4">
    <source>
        <dbReference type="ARBA" id="ARBA00022833"/>
    </source>
</evidence>
<accession>A0A7J6RSI6</accession>
<protein>
    <submittedName>
        <fullName evidence="7">Zinc finger, C2HC-type containing</fullName>
    </submittedName>
</protein>
<reference evidence="7 8" key="1">
    <citation type="submission" date="2020-04" db="EMBL/GenBank/DDBJ databases">
        <title>Perkinsus olseni comparative genomics.</title>
        <authorList>
            <person name="Bogema D.R."/>
        </authorList>
    </citation>
    <scope>NUCLEOTIDE SEQUENCE [LARGE SCALE GENOMIC DNA]</scope>
    <source>
        <strain evidence="7">ATCC PRA-205</strain>
    </source>
</reference>
<evidence type="ECO:0000313" key="7">
    <source>
        <dbReference type="EMBL" id="KAF4722720.1"/>
    </source>
</evidence>
<proteinExistence type="predicted"/>
<evidence type="ECO:0000313" key="8">
    <source>
        <dbReference type="Proteomes" id="UP000574390"/>
    </source>
</evidence>
<evidence type="ECO:0000256" key="2">
    <source>
        <dbReference type="ARBA" id="ARBA00022737"/>
    </source>
</evidence>
<keyword evidence="4" id="KW-0862">Zinc</keyword>
<dbReference type="AlphaFoldDB" id="A0A7J6RSI6"/>
<dbReference type="Proteomes" id="UP000574390">
    <property type="component" value="Unassembled WGS sequence"/>
</dbReference>
<dbReference type="PANTHER" id="PTHR13555">
    <property type="entry name" value="C2H2 ZINC FINGER CGI-62-RELATED"/>
    <property type="match status" value="1"/>
</dbReference>
<dbReference type="Gene3D" id="3.30.160.60">
    <property type="entry name" value="Classic Zinc Finger"/>
    <property type="match status" value="2"/>
</dbReference>
<comment type="caution">
    <text evidence="7">The sequence shown here is derived from an EMBL/GenBank/DDBJ whole genome shotgun (WGS) entry which is preliminary data.</text>
</comment>
<gene>
    <name evidence="7" type="primary">ZC2HC1A_1</name>
    <name evidence="7" type="ORF">FOZ62_020755</name>
</gene>
<dbReference type="InterPro" id="IPR049899">
    <property type="entry name" value="Znf_C2HC_C3H"/>
</dbReference>
<feature type="domain" description="C2HC/C3H-type" evidence="6">
    <location>
        <begin position="137"/>
        <end position="166"/>
    </location>
</feature>
<evidence type="ECO:0000259" key="6">
    <source>
        <dbReference type="PROSITE" id="PS52027"/>
    </source>
</evidence>
<keyword evidence="3 5" id="KW-0863">Zinc-finger</keyword>
<dbReference type="Pfam" id="PF13913">
    <property type="entry name" value="zf-C2HC_2"/>
    <property type="match status" value="2"/>
</dbReference>
<dbReference type="PANTHER" id="PTHR13555:SF36">
    <property type="entry name" value="ZINC FINGER C2HC DOMAIN-CONTAINING PROTEIN 1B"/>
    <property type="match status" value="1"/>
</dbReference>
<organism evidence="7 8">
    <name type="scientific">Perkinsus olseni</name>
    <name type="common">Perkinsus atlanticus</name>
    <dbReference type="NCBI Taxonomy" id="32597"/>
    <lineage>
        <taxon>Eukaryota</taxon>
        <taxon>Sar</taxon>
        <taxon>Alveolata</taxon>
        <taxon>Perkinsozoa</taxon>
        <taxon>Perkinsea</taxon>
        <taxon>Perkinsida</taxon>
        <taxon>Perkinsidae</taxon>
        <taxon>Perkinsus</taxon>
    </lineage>
</organism>
<evidence type="ECO:0000256" key="1">
    <source>
        <dbReference type="ARBA" id="ARBA00022723"/>
    </source>
</evidence>
<evidence type="ECO:0000256" key="5">
    <source>
        <dbReference type="PROSITE-ProRule" id="PRU01371"/>
    </source>
</evidence>
<sequence length="322" mass="36839">MSAPEIKEGVVVIGEPGVGEYPEEQIRMIRCHQCGRSFNEESLEKHERVCRKVFKERRREFDTVANRLHGFENKEQLIRKALQEKKRGPQRAKPTKWKQQSEAFRAAIASCRSSDPFAQQMAAAKFAELQAEHERQHMVKCPHCGRTFNDEASKRHIPICQKTFANGGGRLLKGRGSVAHSTAARRDSRSVESLLEEVLKLDHAMTSGELLTIRDMLAVDDNASWEREKYEESLAAVYEMLRLEKAYLSRMIECCHEFALPKPKPWVRLHRVIDAVEADVQWKENQLLELPINPSADDVECLWALWSGRPFLGCICGDVEAD</sequence>
<name>A0A7J6RSI6_PEROL</name>
<keyword evidence="1" id="KW-0479">Metal-binding</keyword>
<dbReference type="GO" id="GO:0008270">
    <property type="term" value="F:zinc ion binding"/>
    <property type="evidence" value="ECO:0007669"/>
    <property type="project" value="UniProtKB-KW"/>
</dbReference>
<keyword evidence="2" id="KW-0677">Repeat</keyword>
<dbReference type="PROSITE" id="PS52027">
    <property type="entry name" value="ZF_C2HC_C3H"/>
    <property type="match status" value="2"/>
</dbReference>
<evidence type="ECO:0000256" key="3">
    <source>
        <dbReference type="ARBA" id="ARBA00022771"/>
    </source>
</evidence>
<dbReference type="EMBL" id="JABANM010020507">
    <property type="protein sequence ID" value="KAF4722720.1"/>
    <property type="molecule type" value="Genomic_DNA"/>
</dbReference>
<dbReference type="InterPro" id="IPR026319">
    <property type="entry name" value="ZC2HC1A/B-like"/>
</dbReference>